<accession>A0A2H3D464</accession>
<protein>
    <submittedName>
        <fullName evidence="1">Uncharacterized protein</fullName>
    </submittedName>
</protein>
<proteinExistence type="predicted"/>
<keyword evidence="2" id="KW-1185">Reference proteome</keyword>
<gene>
    <name evidence="1" type="ORF">ARMGADRAFT_1016018</name>
</gene>
<organism evidence="1 2">
    <name type="scientific">Armillaria gallica</name>
    <name type="common">Bulbous honey fungus</name>
    <name type="synonym">Armillaria bulbosa</name>
    <dbReference type="NCBI Taxonomy" id="47427"/>
    <lineage>
        <taxon>Eukaryota</taxon>
        <taxon>Fungi</taxon>
        <taxon>Dikarya</taxon>
        <taxon>Basidiomycota</taxon>
        <taxon>Agaricomycotina</taxon>
        <taxon>Agaricomycetes</taxon>
        <taxon>Agaricomycetidae</taxon>
        <taxon>Agaricales</taxon>
        <taxon>Marasmiineae</taxon>
        <taxon>Physalacriaceae</taxon>
        <taxon>Armillaria</taxon>
    </lineage>
</organism>
<reference evidence="2" key="1">
    <citation type="journal article" date="2017" name="Nat. Ecol. Evol.">
        <title>Genome expansion and lineage-specific genetic innovations in the forest pathogenic fungi Armillaria.</title>
        <authorList>
            <person name="Sipos G."/>
            <person name="Prasanna A.N."/>
            <person name="Walter M.C."/>
            <person name="O'Connor E."/>
            <person name="Balint B."/>
            <person name="Krizsan K."/>
            <person name="Kiss B."/>
            <person name="Hess J."/>
            <person name="Varga T."/>
            <person name="Slot J."/>
            <person name="Riley R."/>
            <person name="Boka B."/>
            <person name="Rigling D."/>
            <person name="Barry K."/>
            <person name="Lee J."/>
            <person name="Mihaltcheva S."/>
            <person name="LaButti K."/>
            <person name="Lipzen A."/>
            <person name="Waldron R."/>
            <person name="Moloney N.M."/>
            <person name="Sperisen C."/>
            <person name="Kredics L."/>
            <person name="Vagvoelgyi C."/>
            <person name="Patrignani A."/>
            <person name="Fitzpatrick D."/>
            <person name="Nagy I."/>
            <person name="Doyle S."/>
            <person name="Anderson J.B."/>
            <person name="Grigoriev I.V."/>
            <person name="Gueldener U."/>
            <person name="Muensterkoetter M."/>
            <person name="Nagy L.G."/>
        </authorList>
    </citation>
    <scope>NUCLEOTIDE SEQUENCE [LARGE SCALE GENOMIC DNA]</scope>
    <source>
        <strain evidence="2">Ar21-2</strain>
    </source>
</reference>
<feature type="non-terminal residue" evidence="1">
    <location>
        <position position="1"/>
    </location>
</feature>
<dbReference type="Proteomes" id="UP000217790">
    <property type="component" value="Unassembled WGS sequence"/>
</dbReference>
<dbReference type="EMBL" id="KZ293672">
    <property type="protein sequence ID" value="PBK88544.1"/>
    <property type="molecule type" value="Genomic_DNA"/>
</dbReference>
<dbReference type="STRING" id="47427.A0A2H3D464"/>
<sequence>TFNSDDAATWLRTPGALENIWRAAGDETAASLQLNNVIVPFAPTTIDIGDNATWRGIENSSGLTTGTIRNIRFLKRAEYHHEGQ</sequence>
<dbReference type="OrthoDB" id="4230923at2759"/>
<evidence type="ECO:0000313" key="2">
    <source>
        <dbReference type="Proteomes" id="UP000217790"/>
    </source>
</evidence>
<name>A0A2H3D464_ARMGA</name>
<dbReference type="AlphaFoldDB" id="A0A2H3D464"/>
<evidence type="ECO:0000313" key="1">
    <source>
        <dbReference type="EMBL" id="PBK88544.1"/>
    </source>
</evidence>
<dbReference type="InParanoid" id="A0A2H3D464"/>